<evidence type="ECO:0000313" key="3">
    <source>
        <dbReference type="EMBL" id="TYR97664.1"/>
    </source>
</evidence>
<dbReference type="Pfam" id="PF01464">
    <property type="entry name" value="SLT"/>
    <property type="match status" value="1"/>
</dbReference>
<evidence type="ECO:0000259" key="2">
    <source>
        <dbReference type="Pfam" id="PF01464"/>
    </source>
</evidence>
<comment type="similarity">
    <text evidence="1">Belongs to the transglycosylase Slt family.</text>
</comment>
<evidence type="ECO:0000256" key="1">
    <source>
        <dbReference type="ARBA" id="ARBA00007734"/>
    </source>
</evidence>
<comment type="caution">
    <text evidence="3">The sequence shown here is derived from an EMBL/GenBank/DDBJ whole genome shotgun (WGS) entry which is preliminary data.</text>
</comment>
<sequence length="216" mass="23296">MNVQVLKTMIELQALQGLNSRSDQSVTQTGSSLFQQMLTETLASGSNQPQLSKLGSVSQMIPLLHTGNSLVSKSAASYVTNASSVSANNAPDHSIQQIISRAAEKYNLPVNLISSVIKQESNFNPNAVSHAGASGLMQLMPATARGLGVTDVFDPEQNVFAGTKYLRQMMDKYNGNLEMALAAYNAGPGNVDKYNGIPPFKETIQYVQKVSQQYYS</sequence>
<dbReference type="GO" id="GO:0016020">
    <property type="term" value="C:membrane"/>
    <property type="evidence" value="ECO:0007669"/>
    <property type="project" value="InterPro"/>
</dbReference>
<dbReference type="PANTHER" id="PTHR37423">
    <property type="entry name" value="SOLUBLE LYTIC MUREIN TRANSGLYCOSYLASE-RELATED"/>
    <property type="match status" value="1"/>
</dbReference>
<dbReference type="GO" id="GO:0000270">
    <property type="term" value="P:peptidoglycan metabolic process"/>
    <property type="evidence" value="ECO:0007669"/>
    <property type="project" value="InterPro"/>
</dbReference>
<dbReference type="CDD" id="cd00254">
    <property type="entry name" value="LT-like"/>
    <property type="match status" value="1"/>
</dbReference>
<dbReference type="PROSITE" id="PS00922">
    <property type="entry name" value="TRANSGLYCOSYLASE"/>
    <property type="match status" value="1"/>
</dbReference>
<dbReference type="RefSeq" id="WP_148954841.1">
    <property type="nucleotide sequence ID" value="NZ_VTEG01000018.1"/>
</dbReference>
<reference evidence="3 4" key="1">
    <citation type="submission" date="2019-08" db="EMBL/GenBank/DDBJ databases">
        <title>Bacillus genomes from the desert of Cuatro Cienegas, Coahuila.</title>
        <authorList>
            <person name="Olmedo-Alvarez G."/>
        </authorList>
    </citation>
    <scope>NUCLEOTIDE SEQUENCE [LARGE SCALE GENOMIC DNA]</scope>
    <source>
        <strain evidence="3 4">CH128b_4D</strain>
    </source>
</reference>
<accession>A0A5D4M715</accession>
<dbReference type="EMBL" id="VTEG01000018">
    <property type="protein sequence ID" value="TYR97664.1"/>
    <property type="molecule type" value="Genomic_DNA"/>
</dbReference>
<dbReference type="SUPFAM" id="SSF53955">
    <property type="entry name" value="Lysozyme-like"/>
    <property type="match status" value="1"/>
</dbReference>
<dbReference type="GO" id="GO:0008933">
    <property type="term" value="F:peptidoglycan lytic transglycosylase activity"/>
    <property type="evidence" value="ECO:0007669"/>
    <property type="project" value="InterPro"/>
</dbReference>
<gene>
    <name evidence="3" type="ORF">FZC84_18470</name>
</gene>
<organism evidence="3 4">
    <name type="scientific">Rossellomorea vietnamensis</name>
    <dbReference type="NCBI Taxonomy" id="218284"/>
    <lineage>
        <taxon>Bacteria</taxon>
        <taxon>Bacillati</taxon>
        <taxon>Bacillota</taxon>
        <taxon>Bacilli</taxon>
        <taxon>Bacillales</taxon>
        <taxon>Bacillaceae</taxon>
        <taxon>Rossellomorea</taxon>
    </lineage>
</organism>
<dbReference type="InterPro" id="IPR008258">
    <property type="entry name" value="Transglycosylase_SLT_dom_1"/>
</dbReference>
<feature type="domain" description="Transglycosylase SLT" evidence="2">
    <location>
        <begin position="98"/>
        <end position="204"/>
    </location>
</feature>
<dbReference type="InterPro" id="IPR000189">
    <property type="entry name" value="Transglyc_AS"/>
</dbReference>
<dbReference type="PANTHER" id="PTHR37423:SF2">
    <property type="entry name" value="MEMBRANE-BOUND LYTIC MUREIN TRANSGLYCOSYLASE C"/>
    <property type="match status" value="1"/>
</dbReference>
<evidence type="ECO:0000313" key="4">
    <source>
        <dbReference type="Proteomes" id="UP000325182"/>
    </source>
</evidence>
<dbReference type="Proteomes" id="UP000325182">
    <property type="component" value="Unassembled WGS sequence"/>
</dbReference>
<dbReference type="Gene3D" id="1.10.530.10">
    <property type="match status" value="1"/>
</dbReference>
<name>A0A5D4M715_9BACI</name>
<protein>
    <submittedName>
        <fullName evidence="3">Lytic transglycosylase domain-containing protein</fullName>
    </submittedName>
</protein>
<dbReference type="AlphaFoldDB" id="A0A5D4M715"/>
<dbReference type="InterPro" id="IPR023346">
    <property type="entry name" value="Lysozyme-like_dom_sf"/>
</dbReference>
<proteinExistence type="inferred from homology"/>